<dbReference type="PANTHER" id="PTHR24058">
    <property type="entry name" value="DUAL SPECIFICITY PROTEIN KINASE"/>
    <property type="match status" value="1"/>
</dbReference>
<accession>A0A4Y9Z691</accession>
<dbReference type="STRING" id="34475.A0A4Y9Z691"/>
<keyword evidence="5" id="KW-0067">ATP-binding</keyword>
<organism evidence="6 7">
    <name type="scientific">Rhodofomes roseus</name>
    <dbReference type="NCBI Taxonomy" id="34475"/>
    <lineage>
        <taxon>Eukaryota</taxon>
        <taxon>Fungi</taxon>
        <taxon>Dikarya</taxon>
        <taxon>Basidiomycota</taxon>
        <taxon>Agaricomycotina</taxon>
        <taxon>Agaricomycetes</taxon>
        <taxon>Polyporales</taxon>
        <taxon>Rhodofomes</taxon>
    </lineage>
</organism>
<evidence type="ECO:0000256" key="2">
    <source>
        <dbReference type="ARBA" id="ARBA00022679"/>
    </source>
</evidence>
<evidence type="ECO:0000256" key="1">
    <source>
        <dbReference type="ARBA" id="ARBA00022527"/>
    </source>
</evidence>
<dbReference type="GO" id="GO:0005524">
    <property type="term" value="F:ATP binding"/>
    <property type="evidence" value="ECO:0007669"/>
    <property type="project" value="UniProtKB-KW"/>
</dbReference>
<evidence type="ECO:0000256" key="3">
    <source>
        <dbReference type="ARBA" id="ARBA00022741"/>
    </source>
</evidence>
<dbReference type="Proteomes" id="UP000298390">
    <property type="component" value="Unassembled WGS sequence"/>
</dbReference>
<evidence type="ECO:0000256" key="5">
    <source>
        <dbReference type="ARBA" id="ARBA00022840"/>
    </source>
</evidence>
<keyword evidence="3" id="KW-0547">Nucleotide-binding</keyword>
<dbReference type="InterPro" id="IPR050494">
    <property type="entry name" value="Ser_Thr_dual-spec_kinase"/>
</dbReference>
<protein>
    <recommendedName>
        <fullName evidence="8">Protein kinase domain-containing protein</fullName>
    </recommendedName>
</protein>
<evidence type="ECO:0000256" key="4">
    <source>
        <dbReference type="ARBA" id="ARBA00022777"/>
    </source>
</evidence>
<dbReference type="EMBL" id="SEKV01000012">
    <property type="protein sequence ID" value="TFY69311.1"/>
    <property type="molecule type" value="Genomic_DNA"/>
</dbReference>
<reference evidence="6 7" key="1">
    <citation type="submission" date="2019-01" db="EMBL/GenBank/DDBJ databases">
        <title>Genome sequencing of the rare red list fungi Fomitopsis rosea.</title>
        <authorList>
            <person name="Buettner E."/>
            <person name="Kellner H."/>
        </authorList>
    </citation>
    <scope>NUCLEOTIDE SEQUENCE [LARGE SCALE GENOMIC DNA]</scope>
    <source>
        <strain evidence="6 7">DSM 105464</strain>
    </source>
</reference>
<dbReference type="Gene3D" id="1.10.510.10">
    <property type="entry name" value="Transferase(Phosphotransferase) domain 1"/>
    <property type="match status" value="2"/>
</dbReference>
<dbReference type="PANTHER" id="PTHR24058:SF28">
    <property type="entry name" value="SERINE_THREONINE-PROTEIN KINASE MINIBRAIN"/>
    <property type="match status" value="1"/>
</dbReference>
<proteinExistence type="predicted"/>
<evidence type="ECO:0008006" key="8">
    <source>
        <dbReference type="Google" id="ProtNLM"/>
    </source>
</evidence>
<gene>
    <name evidence="6" type="ORF">EVJ58_g489</name>
</gene>
<name>A0A4Y9Z691_9APHY</name>
<evidence type="ECO:0000313" key="7">
    <source>
        <dbReference type="Proteomes" id="UP000298390"/>
    </source>
</evidence>
<dbReference type="SUPFAM" id="SSF56112">
    <property type="entry name" value="Protein kinase-like (PK-like)"/>
    <property type="match status" value="1"/>
</dbReference>
<dbReference type="GO" id="GO:0004674">
    <property type="term" value="F:protein serine/threonine kinase activity"/>
    <property type="evidence" value="ECO:0007669"/>
    <property type="project" value="UniProtKB-KW"/>
</dbReference>
<keyword evidence="2" id="KW-0808">Transferase</keyword>
<dbReference type="InterPro" id="IPR011009">
    <property type="entry name" value="Kinase-like_dom_sf"/>
</dbReference>
<keyword evidence="4" id="KW-0418">Kinase</keyword>
<comment type="caution">
    <text evidence="6">The sequence shown here is derived from an EMBL/GenBank/DDBJ whole genome shotgun (WGS) entry which is preliminary data.</text>
</comment>
<keyword evidence="1" id="KW-0723">Serine/threonine-protein kinase</keyword>
<dbReference type="AlphaFoldDB" id="A0A4Y9Z691"/>
<sequence>MDDQYSATSARRALESTIRRPICIQPYQYRAPEMILDMPWDHKADSFNVGVLVSYALRRIRERSLTASVPQIWDLFENDNLFEPTGGSQNKQNNIYHLAHMIALLGPHRMTPSSGLRRILNSHAGNWKGDADIPDASLEHAEEDWAGEDKVLFLRFVRKMLKWKLEERASAKELLDDPWLNAEQRT</sequence>
<evidence type="ECO:0000313" key="6">
    <source>
        <dbReference type="EMBL" id="TFY69311.1"/>
    </source>
</evidence>